<reference evidence="2" key="2">
    <citation type="submission" date="2015-01" db="EMBL/GenBank/DDBJ databases">
        <title>Evolutionary Origins and Diversification of the Mycorrhizal Mutualists.</title>
        <authorList>
            <consortium name="DOE Joint Genome Institute"/>
            <consortium name="Mycorrhizal Genomics Consortium"/>
            <person name="Kohler A."/>
            <person name="Kuo A."/>
            <person name="Nagy L.G."/>
            <person name="Floudas D."/>
            <person name="Copeland A."/>
            <person name="Barry K.W."/>
            <person name="Cichocki N."/>
            <person name="Veneault-Fourrey C."/>
            <person name="LaButti K."/>
            <person name="Lindquist E.A."/>
            <person name="Lipzen A."/>
            <person name="Lundell T."/>
            <person name="Morin E."/>
            <person name="Murat C."/>
            <person name="Riley R."/>
            <person name="Ohm R."/>
            <person name="Sun H."/>
            <person name="Tunlid A."/>
            <person name="Henrissat B."/>
            <person name="Grigoriev I.V."/>
            <person name="Hibbett D.S."/>
            <person name="Martin F."/>
        </authorList>
    </citation>
    <scope>NUCLEOTIDE SEQUENCE [LARGE SCALE GENOMIC DNA]</scope>
    <source>
        <strain evidence="2">MUT 4182</strain>
    </source>
</reference>
<keyword evidence="2" id="KW-1185">Reference proteome</keyword>
<dbReference type="HOGENOM" id="CLU_096875_0_0_1"/>
<organism evidence="1 2">
    <name type="scientific">Tulasnella calospora MUT 4182</name>
    <dbReference type="NCBI Taxonomy" id="1051891"/>
    <lineage>
        <taxon>Eukaryota</taxon>
        <taxon>Fungi</taxon>
        <taxon>Dikarya</taxon>
        <taxon>Basidiomycota</taxon>
        <taxon>Agaricomycotina</taxon>
        <taxon>Agaricomycetes</taxon>
        <taxon>Cantharellales</taxon>
        <taxon>Tulasnellaceae</taxon>
        <taxon>Tulasnella</taxon>
    </lineage>
</organism>
<dbReference type="AlphaFoldDB" id="A0A0C3QKC7"/>
<protein>
    <submittedName>
        <fullName evidence="1">Uncharacterized protein</fullName>
    </submittedName>
</protein>
<gene>
    <name evidence="1" type="ORF">M407DRAFT_18096</name>
</gene>
<dbReference type="STRING" id="1051891.A0A0C3QKC7"/>
<name>A0A0C3QKC7_9AGAM</name>
<evidence type="ECO:0000313" key="2">
    <source>
        <dbReference type="Proteomes" id="UP000054248"/>
    </source>
</evidence>
<accession>A0A0C3QKC7</accession>
<dbReference type="OrthoDB" id="3242031at2759"/>
<dbReference type="EMBL" id="KN822951">
    <property type="protein sequence ID" value="KIO32935.1"/>
    <property type="molecule type" value="Genomic_DNA"/>
</dbReference>
<dbReference type="Proteomes" id="UP000054248">
    <property type="component" value="Unassembled WGS sequence"/>
</dbReference>
<sequence length="199" mass="21716">MYDGPFGLPFVFQDSTGSLTNTTLVDIYGRLTIRVDESLSRPGRSVTMIRVVDARDENNAPLVPNAVLDFDKTGSNGLGVVGFPPKQNMPMESYLKKMSGSNSGGLLCRRFLASDGQEYKWTLISGGPGSRVQWTCATSQTNYLVASYEECDGAMTSGRAGAEDSRLFTVVDTWVYLVVELLTSLTIARQISTRELNCS</sequence>
<reference evidence="1 2" key="1">
    <citation type="submission" date="2014-04" db="EMBL/GenBank/DDBJ databases">
        <authorList>
            <consortium name="DOE Joint Genome Institute"/>
            <person name="Kuo A."/>
            <person name="Girlanda M."/>
            <person name="Perotto S."/>
            <person name="Kohler A."/>
            <person name="Nagy L.G."/>
            <person name="Floudas D."/>
            <person name="Copeland A."/>
            <person name="Barry K.W."/>
            <person name="Cichocki N."/>
            <person name="Veneault-Fourrey C."/>
            <person name="LaButti K."/>
            <person name="Lindquist E.A."/>
            <person name="Lipzen A."/>
            <person name="Lundell T."/>
            <person name="Morin E."/>
            <person name="Murat C."/>
            <person name="Sun H."/>
            <person name="Tunlid A."/>
            <person name="Henrissat B."/>
            <person name="Grigoriev I.V."/>
            <person name="Hibbett D.S."/>
            <person name="Martin F."/>
            <person name="Nordberg H.P."/>
            <person name="Cantor M.N."/>
            <person name="Hua S.X."/>
        </authorList>
    </citation>
    <scope>NUCLEOTIDE SEQUENCE [LARGE SCALE GENOMIC DNA]</scope>
    <source>
        <strain evidence="1 2">MUT 4182</strain>
    </source>
</reference>
<evidence type="ECO:0000313" key="1">
    <source>
        <dbReference type="EMBL" id="KIO32935.1"/>
    </source>
</evidence>
<proteinExistence type="predicted"/>